<keyword evidence="5 9" id="KW-0665">Pyrimidine biosynthesis</keyword>
<dbReference type="EC" id="4.1.1.23" evidence="9"/>
<evidence type="ECO:0000256" key="3">
    <source>
        <dbReference type="ARBA" id="ARBA00011738"/>
    </source>
</evidence>
<feature type="active site" description="For OMPdecase activity" evidence="10">
    <location>
        <position position="63"/>
    </location>
</feature>
<dbReference type="Proteomes" id="UP000647241">
    <property type="component" value="Unassembled WGS sequence"/>
</dbReference>
<feature type="binding site" evidence="9">
    <location>
        <begin position="63"/>
        <end position="72"/>
    </location>
    <ligand>
        <name>substrate</name>
    </ligand>
</feature>
<gene>
    <name evidence="9 14" type="primary">pyrF</name>
    <name evidence="14" type="ORF">GCM10011585_12460</name>
</gene>
<accession>A0A917H9W7</accession>
<feature type="binding site" evidence="9 11">
    <location>
        <position position="182"/>
    </location>
    <ligand>
        <name>substrate</name>
    </ligand>
</feature>
<dbReference type="HAMAP" id="MF_01200_B">
    <property type="entry name" value="OMPdecase_type1_B"/>
    <property type="match status" value="1"/>
</dbReference>
<feature type="binding site" evidence="9 11">
    <location>
        <position position="212"/>
    </location>
    <ligand>
        <name>substrate</name>
    </ligand>
</feature>
<dbReference type="AlphaFoldDB" id="A0A917H9W7"/>
<dbReference type="NCBIfam" id="TIGR01740">
    <property type="entry name" value="pyrF"/>
    <property type="match status" value="1"/>
</dbReference>
<proteinExistence type="inferred from homology"/>
<dbReference type="SUPFAM" id="SSF51366">
    <property type="entry name" value="Ribulose-phoshate binding barrel"/>
    <property type="match status" value="1"/>
</dbReference>
<dbReference type="PANTHER" id="PTHR32119">
    <property type="entry name" value="OROTIDINE 5'-PHOSPHATE DECARBOXYLASE"/>
    <property type="match status" value="1"/>
</dbReference>
<comment type="similarity">
    <text evidence="8 9">Belongs to the OMP decarboxylase family. Type 1 subfamily.</text>
</comment>
<dbReference type="PANTHER" id="PTHR32119:SF2">
    <property type="entry name" value="OROTIDINE 5'-PHOSPHATE DECARBOXYLASE"/>
    <property type="match status" value="1"/>
</dbReference>
<dbReference type="InterPro" id="IPR018089">
    <property type="entry name" value="OMPdecase_AS"/>
</dbReference>
<dbReference type="NCBIfam" id="NF001273">
    <property type="entry name" value="PRK00230.1"/>
    <property type="match status" value="1"/>
</dbReference>
<comment type="pathway">
    <text evidence="2 9 12">Pyrimidine metabolism; UMP biosynthesis via de novo pathway; UMP from orotate: step 2/2.</text>
</comment>
<evidence type="ECO:0000256" key="12">
    <source>
        <dbReference type="RuleBase" id="RU000512"/>
    </source>
</evidence>
<dbReference type="GO" id="GO:0006207">
    <property type="term" value="P:'de novo' pyrimidine nucleobase biosynthetic process"/>
    <property type="evidence" value="ECO:0007669"/>
    <property type="project" value="InterPro"/>
</dbReference>
<feature type="domain" description="Orotidine 5'-phosphate decarboxylase" evidence="13">
    <location>
        <begin position="8"/>
        <end position="227"/>
    </location>
</feature>
<dbReference type="GO" id="GO:0044205">
    <property type="term" value="P:'de novo' UMP biosynthetic process"/>
    <property type="evidence" value="ECO:0007669"/>
    <property type="project" value="UniProtKB-UniRule"/>
</dbReference>
<evidence type="ECO:0000256" key="10">
    <source>
        <dbReference type="PIRSR" id="PIRSR614732-1"/>
    </source>
</evidence>
<dbReference type="InterPro" id="IPR014732">
    <property type="entry name" value="OMPdecase"/>
</dbReference>
<dbReference type="SMART" id="SM00934">
    <property type="entry name" value="OMPdecase"/>
    <property type="match status" value="1"/>
</dbReference>
<evidence type="ECO:0000256" key="5">
    <source>
        <dbReference type="ARBA" id="ARBA00022975"/>
    </source>
</evidence>
<dbReference type="EMBL" id="BMGT01000002">
    <property type="protein sequence ID" value="GGG71716.1"/>
    <property type="molecule type" value="Genomic_DNA"/>
</dbReference>
<dbReference type="FunFam" id="3.20.20.70:FF:000015">
    <property type="entry name" value="Orotidine 5'-phosphate decarboxylase"/>
    <property type="match status" value="1"/>
</dbReference>
<evidence type="ECO:0000256" key="6">
    <source>
        <dbReference type="ARBA" id="ARBA00023239"/>
    </source>
</evidence>
<evidence type="ECO:0000256" key="2">
    <source>
        <dbReference type="ARBA" id="ARBA00004861"/>
    </source>
</evidence>
<reference evidence="14" key="2">
    <citation type="submission" date="2020-09" db="EMBL/GenBank/DDBJ databases">
        <authorList>
            <person name="Sun Q."/>
            <person name="Zhou Y."/>
        </authorList>
    </citation>
    <scope>NUCLEOTIDE SEQUENCE</scope>
    <source>
        <strain evidence="14">CGMCC 1.12997</strain>
    </source>
</reference>
<dbReference type="CDD" id="cd04725">
    <property type="entry name" value="OMP_decarboxylase_like"/>
    <property type="match status" value="1"/>
</dbReference>
<feature type="binding site" evidence="9 11">
    <location>
        <position position="36"/>
    </location>
    <ligand>
        <name>substrate</name>
    </ligand>
</feature>
<organism evidence="14 15">
    <name type="scientific">Edaphobacter dinghuensis</name>
    <dbReference type="NCBI Taxonomy" id="1560005"/>
    <lineage>
        <taxon>Bacteria</taxon>
        <taxon>Pseudomonadati</taxon>
        <taxon>Acidobacteriota</taxon>
        <taxon>Terriglobia</taxon>
        <taxon>Terriglobales</taxon>
        <taxon>Acidobacteriaceae</taxon>
        <taxon>Edaphobacter</taxon>
    </lineage>
</organism>
<protein>
    <recommendedName>
        <fullName evidence="9">Orotidine 5'-phosphate decarboxylase</fullName>
        <ecNumber evidence="9">4.1.1.23</ecNumber>
    </recommendedName>
    <alternativeName>
        <fullName evidence="9">OMP decarboxylase</fullName>
        <shortName evidence="9">OMPDCase</shortName>
        <shortName evidence="9">OMPdecase</shortName>
    </alternativeName>
</protein>
<dbReference type="PROSITE" id="PS00156">
    <property type="entry name" value="OMPDECASE"/>
    <property type="match status" value="1"/>
</dbReference>
<reference evidence="14" key="1">
    <citation type="journal article" date="2014" name="Int. J. Syst. Evol. Microbiol.">
        <title>Complete genome sequence of Corynebacterium casei LMG S-19264T (=DSM 44701T), isolated from a smear-ripened cheese.</title>
        <authorList>
            <consortium name="US DOE Joint Genome Institute (JGI-PGF)"/>
            <person name="Walter F."/>
            <person name="Albersmeier A."/>
            <person name="Kalinowski J."/>
            <person name="Ruckert C."/>
        </authorList>
    </citation>
    <scope>NUCLEOTIDE SEQUENCE</scope>
    <source>
        <strain evidence="14">CGMCC 1.12997</strain>
    </source>
</reference>
<feature type="binding site" evidence="9 11">
    <location>
        <position position="191"/>
    </location>
    <ligand>
        <name>substrate</name>
    </ligand>
</feature>
<dbReference type="GO" id="GO:0005829">
    <property type="term" value="C:cytosol"/>
    <property type="evidence" value="ECO:0007669"/>
    <property type="project" value="TreeGrafter"/>
</dbReference>
<dbReference type="InterPro" id="IPR001754">
    <property type="entry name" value="OMPdeCOase_dom"/>
</dbReference>
<dbReference type="InterPro" id="IPR011060">
    <property type="entry name" value="RibuloseP-bd_barrel"/>
</dbReference>
<evidence type="ECO:0000256" key="7">
    <source>
        <dbReference type="ARBA" id="ARBA00049157"/>
    </source>
</evidence>
<evidence type="ECO:0000256" key="11">
    <source>
        <dbReference type="PIRSR" id="PIRSR614732-2"/>
    </source>
</evidence>
<evidence type="ECO:0000313" key="14">
    <source>
        <dbReference type="EMBL" id="GGG71716.1"/>
    </source>
</evidence>
<evidence type="ECO:0000256" key="9">
    <source>
        <dbReference type="HAMAP-Rule" id="MF_01200"/>
    </source>
</evidence>
<dbReference type="Pfam" id="PF00215">
    <property type="entry name" value="OMPdecase"/>
    <property type="match status" value="1"/>
</dbReference>
<keyword evidence="6 9" id="KW-0456">Lyase</keyword>
<evidence type="ECO:0000259" key="13">
    <source>
        <dbReference type="SMART" id="SM00934"/>
    </source>
</evidence>
<sequence length="235" mass="24237">MRPSPKDRLAVALDFPTAKAALDLVDQLSGTCQWFKVGMELYYATGNSLVETLRNRGFNVFLDLKLHDIPNTVAGGVRSATQAGASLLTIHASGGPAMMAAAAEAATGYGSPRLLAVTVLTSMDAAQLNATGVSSTPAEQVLRLAKLAQSSGVHGLVCSAEEVGTLRAELGDDALLVIPGIRPAGSEIGDQKRIATPHAAIERGASMLVVGRPITQAANPAEAAELILKEIEAAS</sequence>
<keyword evidence="4 9" id="KW-0210">Decarboxylase</keyword>
<dbReference type="InterPro" id="IPR013785">
    <property type="entry name" value="Aldolase_TIM"/>
</dbReference>
<dbReference type="GO" id="GO:0004590">
    <property type="term" value="F:orotidine-5'-phosphate decarboxylase activity"/>
    <property type="evidence" value="ECO:0007669"/>
    <property type="project" value="UniProtKB-UniRule"/>
</dbReference>
<comment type="caution">
    <text evidence="14">The sequence shown here is derived from an EMBL/GenBank/DDBJ whole genome shotgun (WGS) entry which is preliminary data.</text>
</comment>
<comment type="subunit">
    <text evidence="3 9">Homodimer.</text>
</comment>
<comment type="function">
    <text evidence="1 9">Catalyzes the decarboxylation of orotidine 5'-monophosphate (OMP) to uridine 5'-monophosphate (UMP).</text>
</comment>
<feature type="active site" description="For OMPdecase activity" evidence="10">
    <location>
        <position position="65"/>
    </location>
</feature>
<feature type="binding site" evidence="9 11">
    <location>
        <position position="211"/>
    </location>
    <ligand>
        <name>substrate</name>
    </ligand>
</feature>
<dbReference type="RefSeq" id="WP_229739146.1">
    <property type="nucleotide sequence ID" value="NZ_BMGT01000002.1"/>
</dbReference>
<dbReference type="InterPro" id="IPR047596">
    <property type="entry name" value="OMPdecase_bac"/>
</dbReference>
<feature type="active site" description="Proton donor" evidence="9">
    <location>
        <position position="65"/>
    </location>
</feature>
<name>A0A917H9W7_9BACT</name>
<feature type="binding site" evidence="9 11">
    <location>
        <position position="121"/>
    </location>
    <ligand>
        <name>substrate</name>
    </ligand>
</feature>
<evidence type="ECO:0000256" key="8">
    <source>
        <dbReference type="ARBA" id="ARBA00061012"/>
    </source>
</evidence>
<feature type="binding site" evidence="9 11">
    <location>
        <position position="14"/>
    </location>
    <ligand>
        <name>substrate</name>
    </ligand>
</feature>
<comment type="catalytic activity">
    <reaction evidence="7 9 12">
        <text>orotidine 5'-phosphate + H(+) = UMP + CO2</text>
        <dbReference type="Rhea" id="RHEA:11596"/>
        <dbReference type="ChEBI" id="CHEBI:15378"/>
        <dbReference type="ChEBI" id="CHEBI:16526"/>
        <dbReference type="ChEBI" id="CHEBI:57538"/>
        <dbReference type="ChEBI" id="CHEBI:57865"/>
        <dbReference type="EC" id="4.1.1.23"/>
    </reaction>
</comment>
<evidence type="ECO:0000313" key="15">
    <source>
        <dbReference type="Proteomes" id="UP000647241"/>
    </source>
</evidence>
<evidence type="ECO:0000256" key="4">
    <source>
        <dbReference type="ARBA" id="ARBA00022793"/>
    </source>
</evidence>
<evidence type="ECO:0000256" key="1">
    <source>
        <dbReference type="ARBA" id="ARBA00002356"/>
    </source>
</evidence>
<feature type="active site" description="For OMPdecase activity" evidence="10">
    <location>
        <position position="68"/>
    </location>
</feature>
<keyword evidence="15" id="KW-1185">Reference proteome</keyword>
<dbReference type="Gene3D" id="3.20.20.70">
    <property type="entry name" value="Aldolase class I"/>
    <property type="match status" value="1"/>
</dbReference>